<reference evidence="10" key="1">
    <citation type="journal article" date="2019" name="Int. J. Syst. Evol. Microbiol.">
        <title>The Global Catalogue of Microorganisms (GCM) 10K type strain sequencing project: providing services to taxonomists for standard genome sequencing and annotation.</title>
        <authorList>
            <consortium name="The Broad Institute Genomics Platform"/>
            <consortium name="The Broad Institute Genome Sequencing Center for Infectious Disease"/>
            <person name="Wu L."/>
            <person name="Ma J."/>
        </authorList>
    </citation>
    <scope>NUCLEOTIDE SEQUENCE [LARGE SCALE GENOMIC DNA]</scope>
    <source>
        <strain evidence="10">CGMCC 1.15480</strain>
    </source>
</reference>
<comment type="similarity">
    <text evidence="2 7">Belongs to the zinc-containing alcohol dehydrogenase family.</text>
</comment>
<gene>
    <name evidence="9" type="ORF">GCM10011512_02370</name>
</gene>
<organism evidence="9 10">
    <name type="scientific">Tersicoccus solisilvae</name>
    <dbReference type="NCBI Taxonomy" id="1882339"/>
    <lineage>
        <taxon>Bacteria</taxon>
        <taxon>Bacillati</taxon>
        <taxon>Actinomycetota</taxon>
        <taxon>Actinomycetes</taxon>
        <taxon>Micrococcales</taxon>
        <taxon>Micrococcaceae</taxon>
        <taxon>Tersicoccus</taxon>
    </lineage>
</organism>
<evidence type="ECO:0000256" key="3">
    <source>
        <dbReference type="ARBA" id="ARBA00013190"/>
    </source>
</evidence>
<dbReference type="SMART" id="SM00829">
    <property type="entry name" value="PKS_ER"/>
    <property type="match status" value="1"/>
</dbReference>
<protein>
    <recommendedName>
        <fullName evidence="3">alcohol dehydrogenase</fullName>
        <ecNumber evidence="3">1.1.1.1</ecNumber>
    </recommendedName>
</protein>
<dbReference type="PANTHER" id="PTHR42940:SF7">
    <property type="entry name" value="ALCOHOL DEHYDROGENASE-LIKE N-TERMINAL DOMAIN-CONTAINING PROTEIN"/>
    <property type="match status" value="1"/>
</dbReference>
<dbReference type="Gene3D" id="3.40.50.720">
    <property type="entry name" value="NAD(P)-binding Rossmann-like Domain"/>
    <property type="match status" value="1"/>
</dbReference>
<proteinExistence type="inferred from homology"/>
<sequence length="344" mass="35353">MGSIAPMTTMTIARVPAANAPFEITEVEIPEPGPGQVRVRVRACGVCHSDSLTVAGAMGNDFPRAPGHEVAGEIDALGEGVTAWRAGQRVGVGWFGGCDFTCDSCRRGDFIACENGLVAGIAYDGGYADYMIAPAEALVGIPDDLSDVDAAPLLCAGVTTFNALRTSVARPGDLVAVLGVGGLGHLGIQYAVKMGFETVAIARGTEKEPLARELGAHHYIDSTSADVAEELTGLGGASVVLATVTVPDAMTPALGGLRPRGQLVVVGASADPMQVPPFALIPGSTAIQGHASGTSKDSEDALRFSVLTGVRPTIETMPLKDAQAAYDKMMAGDARFRMVLTTGD</sequence>
<keyword evidence="5 7" id="KW-0862">Zinc</keyword>
<evidence type="ECO:0000256" key="4">
    <source>
        <dbReference type="ARBA" id="ARBA00022723"/>
    </source>
</evidence>
<accession>A0ABQ1NKA4</accession>
<dbReference type="Gene3D" id="3.90.180.10">
    <property type="entry name" value="Medium-chain alcohol dehydrogenases, catalytic domain"/>
    <property type="match status" value="1"/>
</dbReference>
<evidence type="ECO:0000259" key="8">
    <source>
        <dbReference type="SMART" id="SM00829"/>
    </source>
</evidence>
<dbReference type="Pfam" id="PF08240">
    <property type="entry name" value="ADH_N"/>
    <property type="match status" value="1"/>
</dbReference>
<comment type="caution">
    <text evidence="9">The sequence shown here is derived from an EMBL/GenBank/DDBJ whole genome shotgun (WGS) entry which is preliminary data.</text>
</comment>
<evidence type="ECO:0000256" key="6">
    <source>
        <dbReference type="ARBA" id="ARBA00023002"/>
    </source>
</evidence>
<dbReference type="EC" id="1.1.1.1" evidence="3"/>
<dbReference type="InterPro" id="IPR036291">
    <property type="entry name" value="NAD(P)-bd_dom_sf"/>
</dbReference>
<evidence type="ECO:0000313" key="10">
    <source>
        <dbReference type="Proteomes" id="UP000597761"/>
    </source>
</evidence>
<keyword evidence="4 7" id="KW-0479">Metal-binding</keyword>
<evidence type="ECO:0000313" key="9">
    <source>
        <dbReference type="EMBL" id="GGC79229.1"/>
    </source>
</evidence>
<dbReference type="Pfam" id="PF00107">
    <property type="entry name" value="ADH_zinc_N"/>
    <property type="match status" value="1"/>
</dbReference>
<feature type="domain" description="Enoyl reductase (ER)" evidence="8">
    <location>
        <begin position="17"/>
        <end position="340"/>
    </location>
</feature>
<dbReference type="SUPFAM" id="SSF50129">
    <property type="entry name" value="GroES-like"/>
    <property type="match status" value="1"/>
</dbReference>
<dbReference type="CDD" id="cd08296">
    <property type="entry name" value="CAD_like"/>
    <property type="match status" value="1"/>
</dbReference>
<evidence type="ECO:0000256" key="1">
    <source>
        <dbReference type="ARBA" id="ARBA00001947"/>
    </source>
</evidence>
<dbReference type="EMBL" id="BMJI01000001">
    <property type="protein sequence ID" value="GGC79229.1"/>
    <property type="molecule type" value="Genomic_DNA"/>
</dbReference>
<dbReference type="PROSITE" id="PS00059">
    <property type="entry name" value="ADH_ZINC"/>
    <property type="match status" value="1"/>
</dbReference>
<dbReference type="InterPro" id="IPR002328">
    <property type="entry name" value="ADH_Zn_CS"/>
</dbReference>
<dbReference type="PANTHER" id="PTHR42940">
    <property type="entry name" value="ALCOHOL DEHYDROGENASE 1-RELATED"/>
    <property type="match status" value="1"/>
</dbReference>
<dbReference type="SUPFAM" id="SSF51735">
    <property type="entry name" value="NAD(P)-binding Rossmann-fold domains"/>
    <property type="match status" value="1"/>
</dbReference>
<dbReference type="InterPro" id="IPR011032">
    <property type="entry name" value="GroES-like_sf"/>
</dbReference>
<dbReference type="InterPro" id="IPR013154">
    <property type="entry name" value="ADH-like_N"/>
</dbReference>
<keyword evidence="6" id="KW-0560">Oxidoreductase</keyword>
<keyword evidence="10" id="KW-1185">Reference proteome</keyword>
<dbReference type="Proteomes" id="UP000597761">
    <property type="component" value="Unassembled WGS sequence"/>
</dbReference>
<dbReference type="InterPro" id="IPR013149">
    <property type="entry name" value="ADH-like_C"/>
</dbReference>
<evidence type="ECO:0000256" key="2">
    <source>
        <dbReference type="ARBA" id="ARBA00008072"/>
    </source>
</evidence>
<name>A0ABQ1NKA4_9MICC</name>
<comment type="cofactor">
    <cofactor evidence="1 7">
        <name>Zn(2+)</name>
        <dbReference type="ChEBI" id="CHEBI:29105"/>
    </cofactor>
</comment>
<evidence type="ECO:0000256" key="5">
    <source>
        <dbReference type="ARBA" id="ARBA00022833"/>
    </source>
</evidence>
<dbReference type="InterPro" id="IPR020843">
    <property type="entry name" value="ER"/>
</dbReference>
<evidence type="ECO:0000256" key="7">
    <source>
        <dbReference type="RuleBase" id="RU361277"/>
    </source>
</evidence>